<dbReference type="GO" id="GO:0000428">
    <property type="term" value="C:DNA-directed RNA polymerase complex"/>
    <property type="evidence" value="ECO:0007669"/>
    <property type="project" value="UniProtKB-KW"/>
</dbReference>
<proteinExistence type="predicted"/>
<feature type="domain" description="Anti-sigma K factor RskA C-terminal" evidence="1">
    <location>
        <begin position="113"/>
        <end position="233"/>
    </location>
</feature>
<keyword evidence="2" id="KW-0804">Transcription</keyword>
<dbReference type="PANTHER" id="PTHR37461:SF1">
    <property type="entry name" value="ANTI-SIGMA-K FACTOR RSKA"/>
    <property type="match status" value="1"/>
</dbReference>
<reference evidence="3 4" key="2">
    <citation type="submission" date="2019-02" db="EMBL/GenBank/DDBJ databases">
        <title>Draft Genome Sequences of Six Type Strains of the Genus Massilia.</title>
        <authorList>
            <person name="Miess H."/>
            <person name="Frediansyhah A."/>
            <person name="Gross H."/>
        </authorList>
    </citation>
    <scope>NUCLEOTIDE SEQUENCE [LARGE SCALE GENOMIC DNA]</scope>
    <source>
        <strain evidence="3 4">DSM 17472</strain>
    </source>
</reference>
<dbReference type="Pfam" id="PF10099">
    <property type="entry name" value="RskA_C"/>
    <property type="match status" value="1"/>
</dbReference>
<accession>A0A411X4F5</accession>
<keyword evidence="2" id="KW-0240">DNA-directed RNA polymerase</keyword>
<organism evidence="2 5">
    <name type="scientific">Pseudoduganella albidiflava</name>
    <dbReference type="NCBI Taxonomy" id="321983"/>
    <lineage>
        <taxon>Bacteria</taxon>
        <taxon>Pseudomonadati</taxon>
        <taxon>Pseudomonadota</taxon>
        <taxon>Betaproteobacteria</taxon>
        <taxon>Burkholderiales</taxon>
        <taxon>Oxalobacteraceae</taxon>
        <taxon>Telluria group</taxon>
        <taxon>Pseudoduganella</taxon>
    </lineage>
</organism>
<dbReference type="EMBL" id="CP036401">
    <property type="protein sequence ID" value="QBI03899.1"/>
    <property type="molecule type" value="Genomic_DNA"/>
</dbReference>
<protein>
    <submittedName>
        <fullName evidence="2">DNA-directed RNA polymerase sigma-70 factor</fullName>
    </submittedName>
    <submittedName>
        <fullName evidence="3">RNA polymerase subunit sigma-70</fullName>
    </submittedName>
</protein>
<name>A0A411X4F5_9BURK</name>
<dbReference type="OrthoDB" id="5298046at2"/>
<gene>
    <name evidence="3" type="ORF">EYF70_26105</name>
    <name evidence="2" type="ORF">GCM10007387_00550</name>
</gene>
<keyword evidence="4" id="KW-1185">Reference proteome</keyword>
<dbReference type="Proteomes" id="UP000628442">
    <property type="component" value="Unassembled WGS sequence"/>
</dbReference>
<dbReference type="GO" id="GO:0006417">
    <property type="term" value="P:regulation of translation"/>
    <property type="evidence" value="ECO:0007669"/>
    <property type="project" value="TreeGrafter"/>
</dbReference>
<evidence type="ECO:0000313" key="3">
    <source>
        <dbReference type="EMBL" id="QBI03899.1"/>
    </source>
</evidence>
<dbReference type="EMBL" id="BMWV01000001">
    <property type="protein sequence ID" value="GGY23105.1"/>
    <property type="molecule type" value="Genomic_DNA"/>
</dbReference>
<dbReference type="Proteomes" id="UP000292307">
    <property type="component" value="Chromosome"/>
</dbReference>
<dbReference type="PANTHER" id="PTHR37461">
    <property type="entry name" value="ANTI-SIGMA-K FACTOR RSKA"/>
    <property type="match status" value="1"/>
</dbReference>
<dbReference type="AlphaFoldDB" id="A0A411X4F5"/>
<reference evidence="2" key="3">
    <citation type="submission" date="2022-12" db="EMBL/GenBank/DDBJ databases">
        <authorList>
            <person name="Sun Q."/>
            <person name="Kim S."/>
        </authorList>
    </citation>
    <scope>NUCLEOTIDE SEQUENCE</scope>
    <source>
        <strain evidence="2">KCTC 12343</strain>
    </source>
</reference>
<evidence type="ECO:0000313" key="2">
    <source>
        <dbReference type="EMBL" id="GGY23105.1"/>
    </source>
</evidence>
<dbReference type="InterPro" id="IPR051474">
    <property type="entry name" value="Anti-sigma-K/W_factor"/>
</dbReference>
<evidence type="ECO:0000259" key="1">
    <source>
        <dbReference type="Pfam" id="PF10099"/>
    </source>
</evidence>
<dbReference type="InterPro" id="IPR018764">
    <property type="entry name" value="RskA_C"/>
</dbReference>
<dbReference type="GO" id="GO:0016989">
    <property type="term" value="F:sigma factor antagonist activity"/>
    <property type="evidence" value="ECO:0007669"/>
    <property type="project" value="TreeGrafter"/>
</dbReference>
<dbReference type="RefSeq" id="WP_131147989.1">
    <property type="nucleotide sequence ID" value="NZ_BMWV01000001.1"/>
</dbReference>
<reference evidence="2" key="1">
    <citation type="journal article" date="2014" name="Int. J. Syst. Evol. Microbiol.">
        <title>Complete genome sequence of Corynebacterium casei LMG S-19264T (=DSM 44701T), isolated from a smear-ripened cheese.</title>
        <authorList>
            <consortium name="US DOE Joint Genome Institute (JGI-PGF)"/>
            <person name="Walter F."/>
            <person name="Albersmeier A."/>
            <person name="Kalinowski J."/>
            <person name="Ruckert C."/>
        </authorList>
    </citation>
    <scope>NUCLEOTIDE SEQUENCE</scope>
    <source>
        <strain evidence="2">KCTC 12343</strain>
    </source>
</reference>
<dbReference type="GO" id="GO:0005886">
    <property type="term" value="C:plasma membrane"/>
    <property type="evidence" value="ECO:0007669"/>
    <property type="project" value="InterPro"/>
</dbReference>
<evidence type="ECO:0000313" key="5">
    <source>
        <dbReference type="Proteomes" id="UP000628442"/>
    </source>
</evidence>
<sequence length="243" mass="26057">MRPIRDPHEVAGEYVLGTLSAERRREVEQALPDDAALRSAVQYWEQRLLPLTELAEPVEPSAALWARIERSIEASTAAAPAAPATAPVRGKAPGTGWWNKLDLWRGLAAGGFAAAAIMAVVVGVRMQAPEAPNYMVVLATPQNAAPGWVIRATGPNSIRLEPLVKTAVPAQRALQLWTKADGWSGPVSLGLVTPGRAVDVRLDKLPPLQPNQLFEITLEPEQGSPIGRPTGPILYIGRAVKVM</sequence>
<evidence type="ECO:0000313" key="4">
    <source>
        <dbReference type="Proteomes" id="UP000292307"/>
    </source>
</evidence>